<evidence type="ECO:0000259" key="6">
    <source>
        <dbReference type="PROSITE" id="PS50198"/>
    </source>
</evidence>
<evidence type="ECO:0000256" key="5">
    <source>
        <dbReference type="PROSITE-ProRule" id="PRU00278"/>
    </source>
</evidence>
<organism evidence="7 8">
    <name type="scientific">Allochromatium palmeri</name>
    <dbReference type="NCBI Taxonomy" id="231048"/>
    <lineage>
        <taxon>Bacteria</taxon>
        <taxon>Pseudomonadati</taxon>
        <taxon>Pseudomonadota</taxon>
        <taxon>Gammaproteobacteria</taxon>
        <taxon>Chromatiales</taxon>
        <taxon>Chromatiaceae</taxon>
        <taxon>Allochromatium</taxon>
    </lineage>
</organism>
<dbReference type="InterPro" id="IPR050245">
    <property type="entry name" value="PrsA_foldase"/>
</dbReference>
<proteinExistence type="inferred from homology"/>
<dbReference type="OrthoDB" id="9769613at2"/>
<dbReference type="InterPro" id="IPR027304">
    <property type="entry name" value="Trigger_fact/SurA_dom_sf"/>
</dbReference>
<keyword evidence="5" id="KW-0413">Isomerase</keyword>
<dbReference type="SUPFAM" id="SSF54534">
    <property type="entry name" value="FKBP-like"/>
    <property type="match status" value="1"/>
</dbReference>
<dbReference type="GO" id="GO:0003755">
    <property type="term" value="F:peptidyl-prolyl cis-trans isomerase activity"/>
    <property type="evidence" value="ECO:0007669"/>
    <property type="project" value="UniProtKB-KW"/>
</dbReference>
<dbReference type="InterPro" id="IPR000297">
    <property type="entry name" value="PPIase_PpiC"/>
</dbReference>
<dbReference type="Gene3D" id="3.10.50.40">
    <property type="match status" value="1"/>
</dbReference>
<evidence type="ECO:0000256" key="3">
    <source>
        <dbReference type="ARBA" id="ARBA00013194"/>
    </source>
</evidence>
<comment type="caution">
    <text evidence="7">The sequence shown here is derived from an EMBL/GenBank/DDBJ whole genome shotgun (WGS) entry which is preliminary data.</text>
</comment>
<dbReference type="EMBL" id="WNKT01000022">
    <property type="protein sequence ID" value="MTW21658.1"/>
    <property type="molecule type" value="Genomic_DNA"/>
</dbReference>
<comment type="catalytic activity">
    <reaction evidence="1">
        <text>[protein]-peptidylproline (omega=180) = [protein]-peptidylproline (omega=0)</text>
        <dbReference type="Rhea" id="RHEA:16237"/>
        <dbReference type="Rhea" id="RHEA-COMP:10747"/>
        <dbReference type="Rhea" id="RHEA-COMP:10748"/>
        <dbReference type="ChEBI" id="CHEBI:83833"/>
        <dbReference type="ChEBI" id="CHEBI:83834"/>
        <dbReference type="EC" id="5.2.1.8"/>
    </reaction>
</comment>
<gene>
    <name evidence="7" type="primary">nifM</name>
    <name evidence="7" type="ORF">GJ668_11220</name>
</gene>
<accession>A0A6N8EEZ4</accession>
<dbReference type="AlphaFoldDB" id="A0A6N8EEZ4"/>
<dbReference type="InterPro" id="IPR046357">
    <property type="entry name" value="PPIase_dom_sf"/>
</dbReference>
<name>A0A6N8EEZ4_9GAMM</name>
<evidence type="ECO:0000313" key="7">
    <source>
        <dbReference type="EMBL" id="MTW21658.1"/>
    </source>
</evidence>
<evidence type="ECO:0000256" key="4">
    <source>
        <dbReference type="ARBA" id="ARBA00023110"/>
    </source>
</evidence>
<dbReference type="EC" id="5.2.1.8" evidence="3"/>
<dbReference type="PANTHER" id="PTHR47245:SF2">
    <property type="entry name" value="PEPTIDYL-PROLYL CIS-TRANS ISOMERASE HP_0175-RELATED"/>
    <property type="match status" value="1"/>
</dbReference>
<evidence type="ECO:0000256" key="2">
    <source>
        <dbReference type="ARBA" id="ARBA00007656"/>
    </source>
</evidence>
<evidence type="ECO:0000256" key="1">
    <source>
        <dbReference type="ARBA" id="ARBA00000971"/>
    </source>
</evidence>
<keyword evidence="4 5" id="KW-0697">Rotamase</keyword>
<dbReference type="RefSeq" id="WP_155450244.1">
    <property type="nucleotide sequence ID" value="NZ_WNKT01000022.1"/>
</dbReference>
<dbReference type="InterPro" id="IPR014282">
    <property type="entry name" value="Nitrogen_fix_NifM"/>
</dbReference>
<dbReference type="Pfam" id="PF00639">
    <property type="entry name" value="Rotamase"/>
    <property type="match status" value="1"/>
</dbReference>
<comment type="similarity">
    <text evidence="2">Belongs to the PpiC/parvulin rotamase family.</text>
</comment>
<dbReference type="SUPFAM" id="SSF109998">
    <property type="entry name" value="Triger factor/SurA peptide-binding domain-like"/>
    <property type="match status" value="1"/>
</dbReference>
<feature type="domain" description="PpiC" evidence="6">
    <location>
        <begin position="147"/>
        <end position="249"/>
    </location>
</feature>
<dbReference type="PROSITE" id="PS50198">
    <property type="entry name" value="PPIC_PPIASE_2"/>
    <property type="match status" value="1"/>
</dbReference>
<evidence type="ECO:0000313" key="8">
    <source>
        <dbReference type="Proteomes" id="UP000434044"/>
    </source>
</evidence>
<keyword evidence="8" id="KW-1185">Reference proteome</keyword>
<reference evidence="7 8" key="1">
    <citation type="submission" date="2019-11" db="EMBL/GenBank/DDBJ databases">
        <title>Whole-genome sequence of the anaerobic purple sulfur bacterium Allochromatium palmeri DSM 15591.</title>
        <authorList>
            <person name="Kyndt J.A."/>
            <person name="Meyer T.E."/>
        </authorList>
    </citation>
    <scope>NUCLEOTIDE SEQUENCE [LARGE SCALE GENOMIC DNA]</scope>
    <source>
        <strain evidence="7 8">DSM 15591</strain>
    </source>
</reference>
<dbReference type="NCBIfam" id="TIGR02933">
    <property type="entry name" value="nifM_nitrog"/>
    <property type="match status" value="1"/>
</dbReference>
<sequence>MYQATLDQPHEACAEYRYHLLRAASERFQASIADLDPEQRAEVEHQAERTWALESLVLTTSEARDTLISERHLAEAVAEVRRRYPSESAFVEDLERNGLDEAGLGRALQRELMFDAVMTRIGAQAEPVSEDDERRFHAEHRDRFETPERRHARHLLITINDDYAENSREAARARIERLAAELKEHPEAFGQLARQHSECPTAMEDGRLGLLPPGQLYPELDAALFALGEGRISGVIESEIGFHLLWCERIEPARVITFEHARARIRTHLESYRRRECQKAWIAHLKQAGGRAS</sequence>
<dbReference type="PANTHER" id="PTHR47245">
    <property type="entry name" value="PEPTIDYLPROLYL ISOMERASE"/>
    <property type="match status" value="1"/>
</dbReference>
<dbReference type="Proteomes" id="UP000434044">
    <property type="component" value="Unassembled WGS sequence"/>
</dbReference>
<protein>
    <recommendedName>
        <fullName evidence="3">peptidylprolyl isomerase</fullName>
        <ecNumber evidence="3">5.2.1.8</ecNumber>
    </recommendedName>
</protein>